<accession>A0A6L6LEN1</accession>
<dbReference type="InterPro" id="IPR010724">
    <property type="entry name" value="RepA_N"/>
</dbReference>
<feature type="domain" description="Phage conserved hypothetical protein C-terminal" evidence="2">
    <location>
        <begin position="161"/>
        <end position="232"/>
    </location>
</feature>
<reference evidence="3 4" key="1">
    <citation type="journal article" date="2019" name="Nat. Med.">
        <title>A library of human gut bacterial isolates paired with longitudinal multiomics data enables mechanistic microbiome research.</title>
        <authorList>
            <person name="Poyet M."/>
            <person name="Groussin M."/>
            <person name="Gibbons S.M."/>
            <person name="Avila-Pacheco J."/>
            <person name="Jiang X."/>
            <person name="Kearney S.M."/>
            <person name="Perrotta A.R."/>
            <person name="Berdy B."/>
            <person name="Zhao S."/>
            <person name="Lieberman T.D."/>
            <person name="Swanson P.K."/>
            <person name="Smith M."/>
            <person name="Roesemann S."/>
            <person name="Alexander J.E."/>
            <person name="Rich S.A."/>
            <person name="Livny J."/>
            <person name="Vlamakis H."/>
            <person name="Clish C."/>
            <person name="Bullock K."/>
            <person name="Deik A."/>
            <person name="Scott J."/>
            <person name="Pierce K.A."/>
            <person name="Xavier R.J."/>
            <person name="Alm E.J."/>
        </authorList>
    </citation>
    <scope>NUCLEOTIDE SEQUENCE [LARGE SCALE GENOMIC DNA]</scope>
    <source>
        <strain evidence="3 4">BIOML-A10</strain>
    </source>
</reference>
<evidence type="ECO:0000259" key="2">
    <source>
        <dbReference type="Pfam" id="PF09524"/>
    </source>
</evidence>
<dbReference type="NCBIfam" id="TIGR02220">
    <property type="entry name" value="phg_TIGR02220"/>
    <property type="match status" value="1"/>
</dbReference>
<dbReference type="RefSeq" id="WP_049483874.1">
    <property type="nucleotide sequence ID" value="NZ_JUYP01000109.1"/>
</dbReference>
<dbReference type="AlphaFoldDB" id="A0A6L6LEN1"/>
<evidence type="ECO:0000313" key="3">
    <source>
        <dbReference type="EMBL" id="MTR63223.1"/>
    </source>
</evidence>
<evidence type="ECO:0000259" key="1">
    <source>
        <dbReference type="Pfam" id="PF06970"/>
    </source>
</evidence>
<dbReference type="Proteomes" id="UP000462658">
    <property type="component" value="Unassembled WGS sequence"/>
</dbReference>
<sequence>MIKKSDVSGYLAFFKVPKPLIYDSKYKKLSNNAKLMYMLLFDRLELSLVNKWHDKEGNVFQYYTNEQLMIDLNCSEPTIIKTKKELKDAQLLKEVRQGVNMPNRIYISVVNGSIESLNEDLKKIKSGTENSLVQELKNVQGIKTDNINTDKNNIMSICSEVIQYLNQVAGKKYKPDTPSHQKYIKARLKEGYKLDDFKYVVDVMTAKWTGTDFQQYLQPQTLFGNKFDNYLNQQMPKQPNVQKQDERLGF</sequence>
<dbReference type="Pfam" id="PF09524">
    <property type="entry name" value="Phg_2220_C"/>
    <property type="match status" value="1"/>
</dbReference>
<dbReference type="Pfam" id="PF06970">
    <property type="entry name" value="RepA_N"/>
    <property type="match status" value="1"/>
</dbReference>
<feature type="domain" description="Replication initiator A N-terminal" evidence="1">
    <location>
        <begin position="13"/>
        <end position="86"/>
    </location>
</feature>
<evidence type="ECO:0008006" key="5">
    <source>
        <dbReference type="Google" id="ProtNLM"/>
    </source>
</evidence>
<gene>
    <name evidence="3" type="ORF">GMC80_07775</name>
</gene>
<evidence type="ECO:0000313" key="4">
    <source>
        <dbReference type="Proteomes" id="UP000462658"/>
    </source>
</evidence>
<dbReference type="InterPro" id="IPR011741">
    <property type="entry name" value="Phg_2220_C"/>
</dbReference>
<protein>
    <recommendedName>
        <fullName evidence="5">Replication initiator protein A</fullName>
    </recommendedName>
</protein>
<dbReference type="EMBL" id="WMZA01000003">
    <property type="protein sequence ID" value="MTR63223.1"/>
    <property type="molecule type" value="Genomic_DNA"/>
</dbReference>
<name>A0A6L6LEN1_STRPA</name>
<organism evidence="3 4">
    <name type="scientific">Streptococcus parasanguinis</name>
    <dbReference type="NCBI Taxonomy" id="1318"/>
    <lineage>
        <taxon>Bacteria</taxon>
        <taxon>Bacillati</taxon>
        <taxon>Bacillota</taxon>
        <taxon>Bacilli</taxon>
        <taxon>Lactobacillales</taxon>
        <taxon>Streptococcaceae</taxon>
        <taxon>Streptococcus</taxon>
    </lineage>
</organism>
<proteinExistence type="predicted"/>
<comment type="caution">
    <text evidence="3">The sequence shown here is derived from an EMBL/GenBank/DDBJ whole genome shotgun (WGS) entry which is preliminary data.</text>
</comment>